<dbReference type="SUPFAM" id="SSF53756">
    <property type="entry name" value="UDP-Glycosyltransferase/glycogen phosphorylase"/>
    <property type="match status" value="2"/>
</dbReference>
<dbReference type="Gene3D" id="3.40.50.2000">
    <property type="entry name" value="Glycogen Phosphorylase B"/>
    <property type="match status" value="2"/>
</dbReference>
<organism evidence="2 3">
    <name type="scientific">Acer saccharum</name>
    <name type="common">Sugar maple</name>
    <dbReference type="NCBI Taxonomy" id="4024"/>
    <lineage>
        <taxon>Eukaryota</taxon>
        <taxon>Viridiplantae</taxon>
        <taxon>Streptophyta</taxon>
        <taxon>Embryophyta</taxon>
        <taxon>Tracheophyta</taxon>
        <taxon>Spermatophyta</taxon>
        <taxon>Magnoliopsida</taxon>
        <taxon>eudicotyledons</taxon>
        <taxon>Gunneridae</taxon>
        <taxon>Pentapetalae</taxon>
        <taxon>rosids</taxon>
        <taxon>malvids</taxon>
        <taxon>Sapindales</taxon>
        <taxon>Sapindaceae</taxon>
        <taxon>Hippocastanoideae</taxon>
        <taxon>Acereae</taxon>
        <taxon>Acer</taxon>
    </lineage>
</organism>
<dbReference type="InterPro" id="IPR050481">
    <property type="entry name" value="UDP-glycosyltransf_plant"/>
</dbReference>
<proteinExistence type="inferred from homology"/>
<evidence type="ECO:0000256" key="1">
    <source>
        <dbReference type="ARBA" id="ARBA00009995"/>
    </source>
</evidence>
<accession>A0AA39THA0</accession>
<evidence type="ECO:0000313" key="2">
    <source>
        <dbReference type="EMBL" id="KAK0605148.1"/>
    </source>
</evidence>
<dbReference type="PANTHER" id="PTHR48048">
    <property type="entry name" value="GLYCOSYLTRANSFERASE"/>
    <property type="match status" value="1"/>
</dbReference>
<reference evidence="2" key="1">
    <citation type="journal article" date="2022" name="Plant J.">
        <title>Strategies of tolerance reflected in two North American maple genomes.</title>
        <authorList>
            <person name="McEvoy S.L."/>
            <person name="Sezen U.U."/>
            <person name="Trouern-Trend A."/>
            <person name="McMahon S.M."/>
            <person name="Schaberg P.G."/>
            <person name="Yang J."/>
            <person name="Wegrzyn J.L."/>
            <person name="Swenson N.G."/>
        </authorList>
    </citation>
    <scope>NUCLEOTIDE SEQUENCE</scope>
    <source>
        <strain evidence="2">NS2018</strain>
    </source>
</reference>
<protein>
    <submittedName>
        <fullName evidence="2">Uncharacterized protein</fullName>
    </submittedName>
</protein>
<sequence length="213" mass="23857">MDSRKDHDDHIVMGDEIARAVRCVMDGDSDIRKKVKEMSGIGRKSMLEGGSSFDSIGQFIEQKFNAFMMAKELGLVAAIESGSGKDNGGLVAAEEIARAVRHVMDDWMVIMRLGKKPWKWQKLVRSLSRKVDLHSMVKEFGLAVELRLDSRRCDGDDDHLVMADEIARAIRCVMDGDNEVRKKVKEMSVITRKSTLEGGSSFNALGLFIDMNF</sequence>
<dbReference type="AlphaFoldDB" id="A0AA39THA0"/>
<comment type="caution">
    <text evidence="2">The sequence shown here is derived from an EMBL/GenBank/DDBJ whole genome shotgun (WGS) entry which is preliminary data.</text>
</comment>
<keyword evidence="3" id="KW-1185">Reference proteome</keyword>
<dbReference type="Proteomes" id="UP001168877">
    <property type="component" value="Unassembled WGS sequence"/>
</dbReference>
<comment type="similarity">
    <text evidence="1">Belongs to the UDP-glycosyltransferase family.</text>
</comment>
<evidence type="ECO:0000313" key="3">
    <source>
        <dbReference type="Proteomes" id="UP001168877"/>
    </source>
</evidence>
<reference evidence="2" key="2">
    <citation type="submission" date="2023-06" db="EMBL/GenBank/DDBJ databases">
        <authorList>
            <person name="Swenson N.G."/>
            <person name="Wegrzyn J.L."/>
            <person name="Mcevoy S.L."/>
        </authorList>
    </citation>
    <scope>NUCLEOTIDE SEQUENCE</scope>
    <source>
        <strain evidence="2">NS2018</strain>
        <tissue evidence="2">Leaf</tissue>
    </source>
</reference>
<gene>
    <name evidence="2" type="ORF">LWI29_023346</name>
</gene>
<dbReference type="PANTHER" id="PTHR48048:SF45">
    <property type="entry name" value="GLYCOSYLTRANSFERASE"/>
    <property type="match status" value="1"/>
</dbReference>
<dbReference type="GO" id="GO:0035251">
    <property type="term" value="F:UDP-glucosyltransferase activity"/>
    <property type="evidence" value="ECO:0007669"/>
    <property type="project" value="InterPro"/>
</dbReference>
<name>A0AA39THA0_ACESA</name>
<dbReference type="EMBL" id="JAUESC010000002">
    <property type="protein sequence ID" value="KAK0605148.1"/>
    <property type="molecule type" value="Genomic_DNA"/>
</dbReference>